<feature type="signal peptide" evidence="1">
    <location>
        <begin position="1"/>
        <end position="22"/>
    </location>
</feature>
<keyword evidence="3" id="KW-1185">Reference proteome</keyword>
<evidence type="ECO:0000256" key="1">
    <source>
        <dbReference type="SAM" id="SignalP"/>
    </source>
</evidence>
<reference evidence="2 3" key="1">
    <citation type="submission" date="2014-01" db="EMBL/GenBank/DDBJ databases">
        <title>Full genme sequencing of cellulolytic bacterium Gynuella sunshinyii YC6258T gen. nov., sp. nov.</title>
        <authorList>
            <person name="Khan H."/>
            <person name="Chung E.J."/>
            <person name="Chung Y.R."/>
        </authorList>
    </citation>
    <scope>NUCLEOTIDE SEQUENCE [LARGE SCALE GENOMIC DNA]</scope>
    <source>
        <strain evidence="2 3">YC6258</strain>
    </source>
</reference>
<dbReference type="EMBL" id="CP007142">
    <property type="protein sequence ID" value="AJQ94194.1"/>
    <property type="molecule type" value="Genomic_DNA"/>
</dbReference>
<evidence type="ECO:0000313" key="2">
    <source>
        <dbReference type="EMBL" id="AJQ94194.1"/>
    </source>
</evidence>
<sequence>MLIMSAALAATSGVVMTTVAVAAAVIASAAVGAAIYAGMNIVQQGILIAANDNDKKDTHKLELYPHIN</sequence>
<proteinExistence type="predicted"/>
<organism evidence="2 3">
    <name type="scientific">Gynuella sunshinyii YC6258</name>
    <dbReference type="NCBI Taxonomy" id="1445510"/>
    <lineage>
        <taxon>Bacteria</taxon>
        <taxon>Pseudomonadati</taxon>
        <taxon>Pseudomonadota</taxon>
        <taxon>Gammaproteobacteria</taxon>
        <taxon>Oceanospirillales</taxon>
        <taxon>Saccharospirillaceae</taxon>
        <taxon>Gynuella</taxon>
    </lineage>
</organism>
<dbReference type="STRING" id="1445510.YC6258_02156"/>
<feature type="chain" id="PRO_5002191359" evidence="1">
    <location>
        <begin position="23"/>
        <end position="68"/>
    </location>
</feature>
<protein>
    <submittedName>
        <fullName evidence="2">Uncharacterized protein</fullName>
    </submittedName>
</protein>
<dbReference type="HOGENOM" id="CLU_2788063_0_0_6"/>
<name>A0A0C5VUY0_9GAMM</name>
<dbReference type="AlphaFoldDB" id="A0A0C5VUY0"/>
<accession>A0A0C5VUY0</accession>
<keyword evidence="1" id="KW-0732">Signal</keyword>
<dbReference type="RefSeq" id="WP_044616776.1">
    <property type="nucleotide sequence ID" value="NZ_CP007142.1"/>
</dbReference>
<evidence type="ECO:0000313" key="3">
    <source>
        <dbReference type="Proteomes" id="UP000032266"/>
    </source>
</evidence>
<gene>
    <name evidence="2" type="ORF">YC6258_02156</name>
</gene>
<dbReference type="Proteomes" id="UP000032266">
    <property type="component" value="Chromosome"/>
</dbReference>
<dbReference type="KEGG" id="gsn:YC6258_02156"/>